<dbReference type="GO" id="GO:0016740">
    <property type="term" value="F:transferase activity"/>
    <property type="evidence" value="ECO:0007669"/>
    <property type="project" value="UniProtKB-KW"/>
</dbReference>
<dbReference type="PANTHER" id="PTHR21310">
    <property type="entry name" value="AMINOGLYCOSIDE PHOSPHOTRANSFERASE-RELATED-RELATED"/>
    <property type="match status" value="1"/>
</dbReference>
<dbReference type="Gene3D" id="3.90.1200.10">
    <property type="match status" value="1"/>
</dbReference>
<dbReference type="STRING" id="155974.SAMN04487818_109244"/>
<accession>A0A1H9W071</accession>
<dbReference type="InterPro" id="IPR051678">
    <property type="entry name" value="AGP_Transferase"/>
</dbReference>
<dbReference type="InterPro" id="IPR011009">
    <property type="entry name" value="Kinase-like_dom_sf"/>
</dbReference>
<proteinExistence type="predicted"/>
<dbReference type="RefSeq" id="WP_177215704.1">
    <property type="nucleotide sequence ID" value="NZ_FOGI01000009.1"/>
</dbReference>
<dbReference type="Proteomes" id="UP000199051">
    <property type="component" value="Unassembled WGS sequence"/>
</dbReference>
<gene>
    <name evidence="2" type="ORF">SAMN04487818_109244</name>
</gene>
<dbReference type="EMBL" id="FOGI01000009">
    <property type="protein sequence ID" value="SES27370.1"/>
    <property type="molecule type" value="Genomic_DNA"/>
</dbReference>
<feature type="domain" description="Aminoglycoside phosphotransferase" evidence="1">
    <location>
        <begin position="48"/>
        <end position="254"/>
    </location>
</feature>
<keyword evidence="2" id="KW-0808">Transferase</keyword>
<reference evidence="3" key="1">
    <citation type="submission" date="2016-10" db="EMBL/GenBank/DDBJ databases">
        <authorList>
            <person name="Varghese N."/>
            <person name="Submissions S."/>
        </authorList>
    </citation>
    <scope>NUCLEOTIDE SEQUENCE [LARGE SCALE GENOMIC DNA]</scope>
    <source>
        <strain evidence="3">DSM 44260</strain>
    </source>
</reference>
<dbReference type="InterPro" id="IPR002575">
    <property type="entry name" value="Aminoglycoside_PTrfase"/>
</dbReference>
<dbReference type="AlphaFoldDB" id="A0A1H9W071"/>
<evidence type="ECO:0000313" key="2">
    <source>
        <dbReference type="EMBL" id="SES27370.1"/>
    </source>
</evidence>
<name>A0A1H9W071_9PSEU</name>
<dbReference type="SUPFAM" id="SSF56112">
    <property type="entry name" value="Protein kinase-like (PK-like)"/>
    <property type="match status" value="1"/>
</dbReference>
<protein>
    <submittedName>
        <fullName evidence="2">Phosphotransferase enzyme family protein</fullName>
    </submittedName>
</protein>
<sequence>MIDHASESAEVFSPQVTRAVLDAACTDAGFDSTDATLVRIGENALYRLANEPIIVRIARTMDYWHQSANEVHVAEWLADVDYPAAAVVADLVQPIEVGGHPVTFWRLIPGNDAGPQDITKLAQLLRRLHSLPAPAHFTLPGYDFAERVTRRLETAPAADRDKSYLLAKFKELSDQVDELTFPLDKSPVHGDAHIKNVMVVNGNPVLIDFENMGFGQSEWDLAMTATEYVTAQWWSPKQYAAFVDAYGFDVTDWSGFDVLRQVHEIKMTTWLMQNINQSHEIAEEFAARMRTIRSQQPGARWRPF</sequence>
<organism evidence="2 3">
    <name type="scientific">Actinokineospora terrae</name>
    <dbReference type="NCBI Taxonomy" id="155974"/>
    <lineage>
        <taxon>Bacteria</taxon>
        <taxon>Bacillati</taxon>
        <taxon>Actinomycetota</taxon>
        <taxon>Actinomycetes</taxon>
        <taxon>Pseudonocardiales</taxon>
        <taxon>Pseudonocardiaceae</taxon>
        <taxon>Actinokineospora</taxon>
    </lineage>
</organism>
<evidence type="ECO:0000313" key="3">
    <source>
        <dbReference type="Proteomes" id="UP000199051"/>
    </source>
</evidence>
<dbReference type="PANTHER" id="PTHR21310:SF40">
    <property type="entry name" value="AMINOGLYCOSIDE PHOSPHOTRANSFERASE DOMAIN-CONTAINING PROTEIN-RELATED"/>
    <property type="match status" value="1"/>
</dbReference>
<dbReference type="Pfam" id="PF01636">
    <property type="entry name" value="APH"/>
    <property type="match status" value="1"/>
</dbReference>
<keyword evidence="3" id="KW-1185">Reference proteome</keyword>
<evidence type="ECO:0000259" key="1">
    <source>
        <dbReference type="Pfam" id="PF01636"/>
    </source>
</evidence>